<comment type="similarity">
    <text evidence="2">Belongs to the AXUD1 family.</text>
</comment>
<feature type="region of interest" description="Disordered" evidence="9">
    <location>
        <begin position="1"/>
        <end position="26"/>
    </location>
</feature>
<dbReference type="PANTHER" id="PTHR13580">
    <property type="entry name" value="TGF-BETA INDUCED APOPTOSIS PROTEIN"/>
    <property type="match status" value="1"/>
</dbReference>
<keyword evidence="7" id="KW-0804">Transcription</keyword>
<name>A0A819MA26_9BILA</name>
<keyword evidence="6" id="KW-0010">Activator</keyword>
<feature type="compositionally biased region" description="Basic and acidic residues" evidence="9">
    <location>
        <begin position="1"/>
        <end position="10"/>
    </location>
</feature>
<evidence type="ECO:0000256" key="5">
    <source>
        <dbReference type="ARBA" id="ARBA00023125"/>
    </source>
</evidence>
<evidence type="ECO:0000256" key="3">
    <source>
        <dbReference type="ARBA" id="ARBA00022703"/>
    </source>
</evidence>
<protein>
    <recommendedName>
        <fullName evidence="10">Cysteine/serine-rich nuclear protein N-terminal domain-containing protein</fullName>
    </recommendedName>
</protein>
<evidence type="ECO:0000256" key="6">
    <source>
        <dbReference type="ARBA" id="ARBA00023159"/>
    </source>
</evidence>
<dbReference type="PANTHER" id="PTHR13580:SF9">
    <property type="entry name" value="AXIN1 UP-REGULATED 1, ISOFORM A"/>
    <property type="match status" value="1"/>
</dbReference>
<evidence type="ECO:0000313" key="12">
    <source>
        <dbReference type="Proteomes" id="UP000663874"/>
    </source>
</evidence>
<reference evidence="11" key="1">
    <citation type="submission" date="2021-02" db="EMBL/GenBank/DDBJ databases">
        <authorList>
            <person name="Nowell W R."/>
        </authorList>
    </citation>
    <scope>NUCLEOTIDE SEQUENCE</scope>
</reference>
<keyword evidence="3" id="KW-0053">Apoptosis</keyword>
<sequence>MSTKRKHEDNNNNNNNNNTSNINNSIVTINNNNNEETTIKKQKTKKNVRFDDVTVYYFARSQGFVSVPSQGTVTLGMVNEHSHVEQYSVTDFLRLRRSVHKSILRERKLLPPSTSSSK</sequence>
<dbReference type="GO" id="GO:0006915">
    <property type="term" value="P:apoptotic process"/>
    <property type="evidence" value="ECO:0007669"/>
    <property type="project" value="UniProtKB-KW"/>
</dbReference>
<comment type="subcellular location">
    <subcellularLocation>
        <location evidence="1">Nucleus</location>
    </subcellularLocation>
</comment>
<dbReference type="AlphaFoldDB" id="A0A819MA26"/>
<gene>
    <name evidence="11" type="ORF">FNK824_LOCUS24612</name>
</gene>
<evidence type="ECO:0000256" key="8">
    <source>
        <dbReference type="ARBA" id="ARBA00023242"/>
    </source>
</evidence>
<dbReference type="InterPro" id="IPR031972">
    <property type="entry name" value="CSRNP_N"/>
</dbReference>
<dbReference type="GO" id="GO:0005634">
    <property type="term" value="C:nucleus"/>
    <property type="evidence" value="ECO:0007669"/>
    <property type="project" value="UniProtKB-SubCell"/>
</dbReference>
<evidence type="ECO:0000256" key="1">
    <source>
        <dbReference type="ARBA" id="ARBA00004123"/>
    </source>
</evidence>
<evidence type="ECO:0000256" key="4">
    <source>
        <dbReference type="ARBA" id="ARBA00023015"/>
    </source>
</evidence>
<dbReference type="InterPro" id="IPR023260">
    <property type="entry name" value="Cys/Ser-rich_nuc_prot"/>
</dbReference>
<dbReference type="Proteomes" id="UP000663874">
    <property type="component" value="Unassembled WGS sequence"/>
</dbReference>
<dbReference type="EMBL" id="CAJOBE010005525">
    <property type="protein sequence ID" value="CAF3976287.1"/>
    <property type="molecule type" value="Genomic_DNA"/>
</dbReference>
<feature type="domain" description="Cysteine/serine-rich nuclear protein N-terminal" evidence="10">
    <location>
        <begin position="43"/>
        <end position="108"/>
    </location>
</feature>
<evidence type="ECO:0000256" key="7">
    <source>
        <dbReference type="ARBA" id="ARBA00023163"/>
    </source>
</evidence>
<evidence type="ECO:0000313" key="11">
    <source>
        <dbReference type="EMBL" id="CAF3976287.1"/>
    </source>
</evidence>
<comment type="caution">
    <text evidence="11">The sequence shown here is derived from an EMBL/GenBank/DDBJ whole genome shotgun (WGS) entry which is preliminary data.</text>
</comment>
<dbReference type="GO" id="GO:0043565">
    <property type="term" value="F:sequence-specific DNA binding"/>
    <property type="evidence" value="ECO:0007669"/>
    <property type="project" value="TreeGrafter"/>
</dbReference>
<feature type="compositionally biased region" description="Low complexity" evidence="9">
    <location>
        <begin position="11"/>
        <end position="26"/>
    </location>
</feature>
<keyword evidence="8" id="KW-0539">Nucleus</keyword>
<keyword evidence="4" id="KW-0805">Transcription regulation</keyword>
<keyword evidence="5" id="KW-0238">DNA-binding</keyword>
<accession>A0A819MA26</accession>
<organism evidence="11 12">
    <name type="scientific">Rotaria sordida</name>
    <dbReference type="NCBI Taxonomy" id="392033"/>
    <lineage>
        <taxon>Eukaryota</taxon>
        <taxon>Metazoa</taxon>
        <taxon>Spiralia</taxon>
        <taxon>Gnathifera</taxon>
        <taxon>Rotifera</taxon>
        <taxon>Eurotatoria</taxon>
        <taxon>Bdelloidea</taxon>
        <taxon>Philodinida</taxon>
        <taxon>Philodinidae</taxon>
        <taxon>Rotaria</taxon>
    </lineage>
</organism>
<evidence type="ECO:0000256" key="9">
    <source>
        <dbReference type="SAM" id="MobiDB-lite"/>
    </source>
</evidence>
<proteinExistence type="inferred from homology"/>
<dbReference type="Pfam" id="PF16019">
    <property type="entry name" value="CSRNP_N"/>
    <property type="match status" value="1"/>
</dbReference>
<evidence type="ECO:0000259" key="10">
    <source>
        <dbReference type="Pfam" id="PF16019"/>
    </source>
</evidence>
<evidence type="ECO:0000256" key="2">
    <source>
        <dbReference type="ARBA" id="ARBA00008548"/>
    </source>
</evidence>
<dbReference type="GO" id="GO:0000981">
    <property type="term" value="F:DNA-binding transcription factor activity, RNA polymerase II-specific"/>
    <property type="evidence" value="ECO:0007669"/>
    <property type="project" value="TreeGrafter"/>
</dbReference>